<dbReference type="GO" id="GO:0010038">
    <property type="term" value="P:response to metal ion"/>
    <property type="evidence" value="ECO:0007669"/>
    <property type="project" value="InterPro"/>
</dbReference>
<dbReference type="RefSeq" id="WP_048195301.1">
    <property type="nucleotide sequence ID" value="NZ_CAAGSM010000001.1"/>
</dbReference>
<dbReference type="Pfam" id="PF03091">
    <property type="entry name" value="CutA1"/>
    <property type="match status" value="1"/>
</dbReference>
<keyword evidence="3" id="KW-1185">Reference proteome</keyword>
<dbReference type="InterPro" id="IPR004323">
    <property type="entry name" value="Ion_tolerance_CutA"/>
</dbReference>
<reference evidence="2 3" key="1">
    <citation type="submission" date="2014-09" db="EMBL/GenBank/DDBJ databases">
        <title>Draft genome sequence of an obligately methylotrophic methanogen, Methanococcoides methylutens, isolated from marine sediment.</title>
        <authorList>
            <person name="Guan Y."/>
            <person name="Ngugi D.K."/>
            <person name="Blom J."/>
            <person name="Ali S."/>
            <person name="Ferry J.G."/>
            <person name="Stingl U."/>
        </authorList>
    </citation>
    <scope>NUCLEOTIDE SEQUENCE [LARGE SCALE GENOMIC DNA]</scope>
    <source>
        <strain evidence="2 3">DSM 2657</strain>
    </source>
</reference>
<name>A0A099SYU7_METMT</name>
<gene>
    <name evidence="2" type="ORF">LI82_09985</name>
</gene>
<evidence type="ECO:0000313" key="3">
    <source>
        <dbReference type="Proteomes" id="UP000029859"/>
    </source>
</evidence>
<accession>A0A099SYU7</accession>
<evidence type="ECO:0000313" key="2">
    <source>
        <dbReference type="EMBL" id="KGK98062.1"/>
    </source>
</evidence>
<dbReference type="AlphaFoldDB" id="A0A099SYU7"/>
<dbReference type="Proteomes" id="UP000029859">
    <property type="component" value="Unassembled WGS sequence"/>
</dbReference>
<comment type="caution">
    <text evidence="2">The sequence shown here is derived from an EMBL/GenBank/DDBJ whole genome shotgun (WGS) entry which is preliminary data.</text>
</comment>
<dbReference type="Gene3D" id="3.30.70.120">
    <property type="match status" value="1"/>
</dbReference>
<sequence length="104" mass="11919">MQHIIVYITTGSMEEARMLGKELVSRRLAACANIHPINSIYRWNGEMVEDNEVVVILKTTSEMFDELKETIVSLHSYDLPCIISWGITGENKYLQWISDETGQL</sequence>
<dbReference type="GO" id="GO:0005507">
    <property type="term" value="F:copper ion binding"/>
    <property type="evidence" value="ECO:0007669"/>
    <property type="project" value="TreeGrafter"/>
</dbReference>
<evidence type="ECO:0000256" key="1">
    <source>
        <dbReference type="ARBA" id="ARBA00010169"/>
    </source>
</evidence>
<dbReference type="PANTHER" id="PTHR23419:SF8">
    <property type="entry name" value="FI09726P"/>
    <property type="match status" value="1"/>
</dbReference>
<dbReference type="PANTHER" id="PTHR23419">
    <property type="entry name" value="DIVALENT CATION TOLERANCE CUTA-RELATED"/>
    <property type="match status" value="1"/>
</dbReference>
<comment type="similarity">
    <text evidence="1">Belongs to the CutA family.</text>
</comment>
<dbReference type="InterPro" id="IPR015867">
    <property type="entry name" value="N-reg_PII/ATP_PRibTrfase_C"/>
</dbReference>
<proteinExistence type="inferred from homology"/>
<dbReference type="SUPFAM" id="SSF54913">
    <property type="entry name" value="GlnB-like"/>
    <property type="match status" value="1"/>
</dbReference>
<protein>
    <submittedName>
        <fullName evidence="2">Divalent cation transporter</fullName>
    </submittedName>
</protein>
<organism evidence="2 3">
    <name type="scientific">Methanococcoides methylutens</name>
    <dbReference type="NCBI Taxonomy" id="2226"/>
    <lineage>
        <taxon>Archaea</taxon>
        <taxon>Methanobacteriati</taxon>
        <taxon>Methanobacteriota</taxon>
        <taxon>Stenosarchaea group</taxon>
        <taxon>Methanomicrobia</taxon>
        <taxon>Methanosarcinales</taxon>
        <taxon>Methanosarcinaceae</taxon>
        <taxon>Methanococcoides</taxon>
    </lineage>
</organism>
<dbReference type="OrthoDB" id="8015at2157"/>
<dbReference type="InterPro" id="IPR011322">
    <property type="entry name" value="N-reg_PII-like_a/b"/>
</dbReference>
<dbReference type="EMBL" id="JRHO01000014">
    <property type="protein sequence ID" value="KGK98062.1"/>
    <property type="molecule type" value="Genomic_DNA"/>
</dbReference>